<reference evidence="3 4" key="1">
    <citation type="submission" date="2019-02" db="EMBL/GenBank/DDBJ databases">
        <title>Deep-cultivation of Planctomycetes and their phenomic and genomic characterization uncovers novel biology.</title>
        <authorList>
            <person name="Wiegand S."/>
            <person name="Jogler M."/>
            <person name="Boedeker C."/>
            <person name="Pinto D."/>
            <person name="Vollmers J."/>
            <person name="Rivas-Marin E."/>
            <person name="Kohn T."/>
            <person name="Peeters S.H."/>
            <person name="Heuer A."/>
            <person name="Rast P."/>
            <person name="Oberbeckmann S."/>
            <person name="Bunk B."/>
            <person name="Jeske O."/>
            <person name="Meyerdierks A."/>
            <person name="Storesund J.E."/>
            <person name="Kallscheuer N."/>
            <person name="Luecker S."/>
            <person name="Lage O.M."/>
            <person name="Pohl T."/>
            <person name="Merkel B.J."/>
            <person name="Hornburger P."/>
            <person name="Mueller R.-W."/>
            <person name="Bruemmer F."/>
            <person name="Labrenz M."/>
            <person name="Spormann A.M."/>
            <person name="Op den Camp H."/>
            <person name="Overmann J."/>
            <person name="Amann R."/>
            <person name="Jetten M.S.M."/>
            <person name="Mascher T."/>
            <person name="Medema M.H."/>
            <person name="Devos D.P."/>
            <person name="Kaster A.-K."/>
            <person name="Ovreas L."/>
            <person name="Rohde M."/>
            <person name="Galperin M.Y."/>
            <person name="Jogler C."/>
        </authorList>
    </citation>
    <scope>NUCLEOTIDE SEQUENCE [LARGE SCALE GENOMIC DNA]</scope>
    <source>
        <strain evidence="3 4">Mal48</strain>
    </source>
</reference>
<dbReference type="InterPro" id="IPR002347">
    <property type="entry name" value="SDR_fam"/>
</dbReference>
<evidence type="ECO:0000256" key="2">
    <source>
        <dbReference type="ARBA" id="ARBA00023002"/>
    </source>
</evidence>
<protein>
    <submittedName>
        <fullName evidence="3">3-oxoacyl-[acyl-carrier-protein] reductase FabG</fullName>
        <ecNumber evidence="3">1.1.1.100</ecNumber>
    </submittedName>
</protein>
<name>A0A517QP01_9PLAN</name>
<dbReference type="PRINTS" id="PR00080">
    <property type="entry name" value="SDRFAMILY"/>
</dbReference>
<evidence type="ECO:0000256" key="1">
    <source>
        <dbReference type="ARBA" id="ARBA00006484"/>
    </source>
</evidence>
<organism evidence="3 4">
    <name type="scientific">Thalassoglobus polymorphus</name>
    <dbReference type="NCBI Taxonomy" id="2527994"/>
    <lineage>
        <taxon>Bacteria</taxon>
        <taxon>Pseudomonadati</taxon>
        <taxon>Planctomycetota</taxon>
        <taxon>Planctomycetia</taxon>
        <taxon>Planctomycetales</taxon>
        <taxon>Planctomycetaceae</taxon>
        <taxon>Thalassoglobus</taxon>
    </lineage>
</organism>
<keyword evidence="4" id="KW-1185">Reference proteome</keyword>
<proteinExistence type="inferred from homology"/>
<dbReference type="Gene3D" id="3.40.50.720">
    <property type="entry name" value="NAD(P)-binding Rossmann-like Domain"/>
    <property type="match status" value="1"/>
</dbReference>
<sequence>MSKVALITGGARGIGLGIARKLAQSGWSLMLNGVRPAEQVQDVLQEFSDLEVDVAYCAANIGCSDDRTKLIESTHQKFGRLDALINNAGITSPGRKDILEADEEAFDKVIDINLKGPFFLTKLAAQLMKSSRDAAEVRGSVIFVSSISAEFVSVNRGDYCLSKAALGMAKDLWATRLAEFGIDVYEVRPGVIRSDMTSGVTQKYDELIANGLTLERRWGETEDVGKAVRALVEGEIPYATGQVLKIDGGMTIHSL</sequence>
<dbReference type="EMBL" id="CP036267">
    <property type="protein sequence ID" value="QDT33351.1"/>
    <property type="molecule type" value="Genomic_DNA"/>
</dbReference>
<dbReference type="Pfam" id="PF13561">
    <property type="entry name" value="adh_short_C2"/>
    <property type="match status" value="1"/>
</dbReference>
<dbReference type="AlphaFoldDB" id="A0A517QP01"/>
<dbReference type="InterPro" id="IPR036291">
    <property type="entry name" value="NAD(P)-bd_dom_sf"/>
</dbReference>
<dbReference type="OrthoDB" id="9803333at2"/>
<dbReference type="EC" id="1.1.1.100" evidence="3"/>
<dbReference type="PANTHER" id="PTHR43639">
    <property type="entry name" value="OXIDOREDUCTASE, SHORT-CHAIN DEHYDROGENASE/REDUCTASE FAMILY (AFU_ORTHOLOGUE AFUA_5G02870)"/>
    <property type="match status" value="1"/>
</dbReference>
<keyword evidence="2 3" id="KW-0560">Oxidoreductase</keyword>
<dbReference type="RefSeq" id="WP_145199530.1">
    <property type="nucleotide sequence ID" value="NZ_CP036267.1"/>
</dbReference>
<accession>A0A517QP01</accession>
<dbReference type="KEGG" id="tpol:Mal48_26040"/>
<gene>
    <name evidence="3" type="primary">fabG_5</name>
    <name evidence="3" type="ORF">Mal48_26040</name>
</gene>
<evidence type="ECO:0000313" key="3">
    <source>
        <dbReference type="EMBL" id="QDT33351.1"/>
    </source>
</evidence>
<comment type="similarity">
    <text evidence="1">Belongs to the short-chain dehydrogenases/reductases (SDR) family.</text>
</comment>
<dbReference type="SUPFAM" id="SSF51735">
    <property type="entry name" value="NAD(P)-binding Rossmann-fold domains"/>
    <property type="match status" value="1"/>
</dbReference>
<dbReference type="FunFam" id="3.40.50.720:FF:000173">
    <property type="entry name" value="3-oxoacyl-[acyl-carrier protein] reductase"/>
    <property type="match status" value="1"/>
</dbReference>
<dbReference type="Proteomes" id="UP000315724">
    <property type="component" value="Chromosome"/>
</dbReference>
<dbReference type="GO" id="GO:0004316">
    <property type="term" value="F:3-oxoacyl-[acyl-carrier-protein] reductase (NADPH) activity"/>
    <property type="evidence" value="ECO:0007669"/>
    <property type="project" value="UniProtKB-EC"/>
</dbReference>
<dbReference type="PANTHER" id="PTHR43639:SF1">
    <property type="entry name" value="SHORT-CHAIN DEHYDROGENASE_REDUCTASE FAMILY PROTEIN"/>
    <property type="match status" value="1"/>
</dbReference>
<evidence type="ECO:0000313" key="4">
    <source>
        <dbReference type="Proteomes" id="UP000315724"/>
    </source>
</evidence>
<dbReference type="PRINTS" id="PR00081">
    <property type="entry name" value="GDHRDH"/>
</dbReference>
<dbReference type="NCBIfam" id="NF009386">
    <property type="entry name" value="PRK12745.1"/>
    <property type="match status" value="1"/>
</dbReference>